<dbReference type="PRINTS" id="PR00499">
    <property type="entry name" value="P67PHOX"/>
</dbReference>
<keyword evidence="14" id="KW-1185">Reference proteome</keyword>
<dbReference type="SMART" id="SM00326">
    <property type="entry name" value="SH3"/>
    <property type="match status" value="1"/>
</dbReference>
<keyword evidence="9" id="KW-0966">Cell projection</keyword>
<name>A0A8B6D7U3_MYTGA</name>
<dbReference type="InterPro" id="IPR001452">
    <property type="entry name" value="SH3_domain"/>
</dbReference>
<dbReference type="FunFam" id="2.30.30.40:FF:000002">
    <property type="entry name" value="abl interactor 1 isoform X1"/>
    <property type="match status" value="1"/>
</dbReference>
<sequence>MESSVNYLSQTVNIHKEKVARREIGVLTTNKSSTRPLGVKNGIIFPEQAEKPTKYQRKAIDFSVYDEIGHGVKTGGVPRQQPSRTPSVSSTHQHQAPPPPSARPPTPPQTAAPPVKGPPQGHYRTPAPPVAPPSIPMAGGPGPFNSVVASNYSMGQITALPGQHTQHQEGQRRASATRYNQQGPPPVGMAHPQTRPSQVISQTSIASPPLPPPPSTDPNFDYPAAPPPPPQFTDVDDPPEDPYAPTGPLNLLTQDWVPNQYLEKVIAIYDYDADKPDELSFSENSVVYVLKKNDDGWYEGVCNGVTGLFPGNYVEPCM</sequence>
<dbReference type="GO" id="GO:0005856">
    <property type="term" value="C:cytoskeleton"/>
    <property type="evidence" value="ECO:0007669"/>
    <property type="project" value="UniProtKB-SubCell"/>
</dbReference>
<feature type="compositionally biased region" description="Pro residues" evidence="11">
    <location>
        <begin position="96"/>
        <end position="117"/>
    </location>
</feature>
<dbReference type="SUPFAM" id="SSF50044">
    <property type="entry name" value="SH3-domain"/>
    <property type="match status" value="1"/>
</dbReference>
<keyword evidence="6" id="KW-0597">Phosphoprotein</keyword>
<feature type="compositionally biased region" description="Polar residues" evidence="11">
    <location>
        <begin position="194"/>
        <end position="206"/>
    </location>
</feature>
<keyword evidence="4 10" id="KW-0728">SH3 domain</keyword>
<keyword evidence="5" id="KW-0963">Cytoplasm</keyword>
<dbReference type="InterPro" id="IPR036028">
    <property type="entry name" value="SH3-like_dom_sf"/>
</dbReference>
<dbReference type="PANTHER" id="PTHR14167:SF116">
    <property type="entry name" value="CAP, ISOFORM AC"/>
    <property type="match status" value="1"/>
</dbReference>
<keyword evidence="8" id="KW-0206">Cytoskeleton</keyword>
<evidence type="ECO:0000256" key="1">
    <source>
        <dbReference type="ARBA" id="ARBA00004245"/>
    </source>
</evidence>
<protein>
    <recommendedName>
        <fullName evidence="12">SH3 domain-containing protein</fullName>
    </recommendedName>
</protein>
<reference evidence="13" key="1">
    <citation type="submission" date="2018-11" db="EMBL/GenBank/DDBJ databases">
        <authorList>
            <person name="Alioto T."/>
            <person name="Alioto T."/>
        </authorList>
    </citation>
    <scope>NUCLEOTIDE SEQUENCE</scope>
</reference>
<evidence type="ECO:0000256" key="8">
    <source>
        <dbReference type="ARBA" id="ARBA00023212"/>
    </source>
</evidence>
<evidence type="ECO:0000256" key="9">
    <source>
        <dbReference type="ARBA" id="ARBA00023273"/>
    </source>
</evidence>
<dbReference type="Proteomes" id="UP000596742">
    <property type="component" value="Unassembled WGS sequence"/>
</dbReference>
<evidence type="ECO:0000313" key="13">
    <source>
        <dbReference type="EMBL" id="VDI15231.1"/>
    </source>
</evidence>
<feature type="compositionally biased region" description="Pro residues" evidence="11">
    <location>
        <begin position="126"/>
        <end position="135"/>
    </location>
</feature>
<dbReference type="Gene3D" id="2.30.30.40">
    <property type="entry name" value="SH3 Domains"/>
    <property type="match status" value="1"/>
</dbReference>
<evidence type="ECO:0000259" key="12">
    <source>
        <dbReference type="PROSITE" id="PS50002"/>
    </source>
</evidence>
<feature type="region of interest" description="Disordered" evidence="11">
    <location>
        <begin position="71"/>
        <end position="149"/>
    </location>
</feature>
<dbReference type="OrthoDB" id="2159336at2759"/>
<dbReference type="PANTHER" id="PTHR14167">
    <property type="entry name" value="SH3 DOMAIN-CONTAINING"/>
    <property type="match status" value="1"/>
</dbReference>
<evidence type="ECO:0000256" key="4">
    <source>
        <dbReference type="ARBA" id="ARBA00022443"/>
    </source>
</evidence>
<evidence type="ECO:0000256" key="3">
    <source>
        <dbReference type="ARBA" id="ARBA00010020"/>
    </source>
</evidence>
<dbReference type="GO" id="GO:0030027">
    <property type="term" value="C:lamellipodium"/>
    <property type="evidence" value="ECO:0007669"/>
    <property type="project" value="UniProtKB-SubCell"/>
</dbReference>
<proteinExistence type="inferred from homology"/>
<evidence type="ECO:0000256" key="5">
    <source>
        <dbReference type="ARBA" id="ARBA00022490"/>
    </source>
</evidence>
<evidence type="ECO:0000256" key="6">
    <source>
        <dbReference type="ARBA" id="ARBA00022553"/>
    </source>
</evidence>
<feature type="domain" description="SH3" evidence="12">
    <location>
        <begin position="260"/>
        <end position="318"/>
    </location>
</feature>
<evidence type="ECO:0000313" key="14">
    <source>
        <dbReference type="Proteomes" id="UP000596742"/>
    </source>
</evidence>
<comment type="subcellular location">
    <subcellularLocation>
        <location evidence="2">Cell projection</location>
        <location evidence="2">Lamellipodium</location>
    </subcellularLocation>
    <subcellularLocation>
        <location evidence="1">Cytoplasm</location>
        <location evidence="1">Cytoskeleton</location>
    </subcellularLocation>
</comment>
<dbReference type="CDD" id="cd11826">
    <property type="entry name" value="SH3_Abi"/>
    <property type="match status" value="1"/>
</dbReference>
<dbReference type="PROSITE" id="PS50002">
    <property type="entry name" value="SH3"/>
    <property type="match status" value="1"/>
</dbReference>
<keyword evidence="7" id="KW-0175">Coiled coil</keyword>
<dbReference type="InterPro" id="IPR028455">
    <property type="entry name" value="ABI3_SH3"/>
</dbReference>
<gene>
    <name evidence="13" type="ORF">MGAL_10B054281</name>
</gene>
<dbReference type="InterPro" id="IPR012849">
    <property type="entry name" value="Abl-interactor_HHR_dom"/>
</dbReference>
<comment type="similarity">
    <text evidence="3">Belongs to the ABI family.</text>
</comment>
<feature type="region of interest" description="Disordered" evidence="11">
    <location>
        <begin position="161"/>
        <end position="246"/>
    </location>
</feature>
<dbReference type="Pfam" id="PF07815">
    <property type="entry name" value="Abi_HHR"/>
    <property type="match status" value="1"/>
</dbReference>
<dbReference type="Pfam" id="PF00018">
    <property type="entry name" value="SH3_1"/>
    <property type="match status" value="1"/>
</dbReference>
<dbReference type="PRINTS" id="PR00452">
    <property type="entry name" value="SH3DOMAIN"/>
</dbReference>
<dbReference type="InterPro" id="IPR050384">
    <property type="entry name" value="Endophilin_SH3RF"/>
</dbReference>
<evidence type="ECO:0000256" key="11">
    <source>
        <dbReference type="SAM" id="MobiDB-lite"/>
    </source>
</evidence>
<dbReference type="AlphaFoldDB" id="A0A8B6D7U3"/>
<evidence type="ECO:0000256" key="7">
    <source>
        <dbReference type="ARBA" id="ARBA00023054"/>
    </source>
</evidence>
<comment type="caution">
    <text evidence="13">The sequence shown here is derived from an EMBL/GenBank/DDBJ whole genome shotgun (WGS) entry which is preliminary data.</text>
</comment>
<evidence type="ECO:0000256" key="10">
    <source>
        <dbReference type="PROSITE-ProRule" id="PRU00192"/>
    </source>
</evidence>
<accession>A0A8B6D7U3</accession>
<evidence type="ECO:0000256" key="2">
    <source>
        <dbReference type="ARBA" id="ARBA00004510"/>
    </source>
</evidence>
<dbReference type="EMBL" id="UYJE01002956">
    <property type="protein sequence ID" value="VDI15231.1"/>
    <property type="molecule type" value="Genomic_DNA"/>
</dbReference>
<organism evidence="13 14">
    <name type="scientific">Mytilus galloprovincialis</name>
    <name type="common">Mediterranean mussel</name>
    <dbReference type="NCBI Taxonomy" id="29158"/>
    <lineage>
        <taxon>Eukaryota</taxon>
        <taxon>Metazoa</taxon>
        <taxon>Spiralia</taxon>
        <taxon>Lophotrochozoa</taxon>
        <taxon>Mollusca</taxon>
        <taxon>Bivalvia</taxon>
        <taxon>Autobranchia</taxon>
        <taxon>Pteriomorphia</taxon>
        <taxon>Mytilida</taxon>
        <taxon>Mytiloidea</taxon>
        <taxon>Mytilidae</taxon>
        <taxon>Mytilinae</taxon>
        <taxon>Mytilus</taxon>
    </lineage>
</organism>